<dbReference type="Proteomes" id="UP000019276">
    <property type="component" value="Unassembled WGS sequence"/>
</dbReference>
<accession>W7QNL7</accession>
<organism evidence="1 2">
    <name type="scientific">Catenovulum agarivorans DS-2</name>
    <dbReference type="NCBI Taxonomy" id="1328313"/>
    <lineage>
        <taxon>Bacteria</taxon>
        <taxon>Pseudomonadati</taxon>
        <taxon>Pseudomonadota</taxon>
        <taxon>Gammaproteobacteria</taxon>
        <taxon>Alteromonadales</taxon>
        <taxon>Alteromonadaceae</taxon>
        <taxon>Catenovulum</taxon>
    </lineage>
</organism>
<dbReference type="PATRIC" id="fig|1328313.3.peg.2563"/>
<dbReference type="eggNOG" id="ENOG5031IC3">
    <property type="taxonomic scope" value="Bacteria"/>
</dbReference>
<proteinExistence type="predicted"/>
<reference evidence="1 2" key="1">
    <citation type="journal article" date="2014" name="Genome Announc.">
        <title>Draft Genome Sequence of the Agar-Degrading Bacterium Catenovulum sp. Strain DS-2, Isolated from Intestines of Haliotis diversicolor.</title>
        <authorList>
            <person name="Shan D."/>
            <person name="Li X."/>
            <person name="Gu Z."/>
            <person name="Wei G."/>
            <person name="Gao Z."/>
            <person name="Shao Z."/>
        </authorList>
    </citation>
    <scope>NUCLEOTIDE SEQUENCE [LARGE SCALE GENOMIC DNA]</scope>
    <source>
        <strain evidence="1 2">DS-2</strain>
    </source>
</reference>
<evidence type="ECO:0000313" key="1">
    <source>
        <dbReference type="EMBL" id="EWH09513.1"/>
    </source>
</evidence>
<keyword evidence="2" id="KW-1185">Reference proteome</keyword>
<dbReference type="InterPro" id="IPR021378">
    <property type="entry name" value="DUF3010"/>
</dbReference>
<name>W7QNL7_9ALTE</name>
<comment type="caution">
    <text evidence="1">The sequence shown here is derived from an EMBL/GenBank/DDBJ whole genome shotgun (WGS) entry which is preliminary data.</text>
</comment>
<dbReference type="AlphaFoldDB" id="W7QNL7"/>
<dbReference type="OrthoDB" id="6214536at2"/>
<evidence type="ECO:0000313" key="2">
    <source>
        <dbReference type="Proteomes" id="UP000019276"/>
    </source>
</evidence>
<sequence length="147" mass="16317">MKVCGVEIKSNEAIICLLNMDGDVFDLPSCRTQKVILTDASSAQGLADFQFAFGKLMHDYKVEHVVIKERPMKGKFAGSALGFKLEAAIQLLEDINVELQSPQTEKAVIKRNPIPVDFKDTGLKGFQQSAFVTAYSFSMKKHFNIEA</sequence>
<dbReference type="Pfam" id="PF11215">
    <property type="entry name" value="DUF3010"/>
    <property type="match status" value="1"/>
</dbReference>
<protein>
    <recommendedName>
        <fullName evidence="3">DUF3010 domain-containing protein</fullName>
    </recommendedName>
</protein>
<dbReference type="RefSeq" id="WP_035015154.1">
    <property type="nucleotide sequence ID" value="NZ_ARZY01000023.1"/>
</dbReference>
<gene>
    <name evidence="1" type="ORF">DS2_12553</name>
</gene>
<dbReference type="STRING" id="1328313.DS2_12553"/>
<evidence type="ECO:0008006" key="3">
    <source>
        <dbReference type="Google" id="ProtNLM"/>
    </source>
</evidence>
<dbReference type="EMBL" id="ARZY01000023">
    <property type="protein sequence ID" value="EWH09513.1"/>
    <property type="molecule type" value="Genomic_DNA"/>
</dbReference>